<feature type="non-terminal residue" evidence="2">
    <location>
        <position position="1"/>
    </location>
</feature>
<organism evidence="2 3">
    <name type="scientific">Cirrhinus mrigala</name>
    <name type="common">Mrigala</name>
    <dbReference type="NCBI Taxonomy" id="683832"/>
    <lineage>
        <taxon>Eukaryota</taxon>
        <taxon>Metazoa</taxon>
        <taxon>Chordata</taxon>
        <taxon>Craniata</taxon>
        <taxon>Vertebrata</taxon>
        <taxon>Euteleostomi</taxon>
        <taxon>Actinopterygii</taxon>
        <taxon>Neopterygii</taxon>
        <taxon>Teleostei</taxon>
        <taxon>Ostariophysi</taxon>
        <taxon>Cypriniformes</taxon>
        <taxon>Cyprinidae</taxon>
        <taxon>Labeoninae</taxon>
        <taxon>Labeonini</taxon>
        <taxon>Cirrhinus</taxon>
    </lineage>
</organism>
<dbReference type="AlphaFoldDB" id="A0ABD0QS57"/>
<sequence length="213" mass="23764">KIAAAARALTQRKNRSAGFRAPRESARSKEKGRERADPSLTRSQIYAAIPTAAVAALPRQKRDPSRGEAHESSLFFFRREPSESERAQRERGPSTPSRADAPASPRALIQRGKNRSAGFRTQKESARSREKGRDRADPSLTLAALPRQKRDPSRREEPSENEAQPPRELTQPASPRALIQRGKDRSAGFRTPKESARSREKGRDRADPSLTRP</sequence>
<reference evidence="2 3" key="1">
    <citation type="submission" date="2024-05" db="EMBL/GenBank/DDBJ databases">
        <title>Genome sequencing and assembly of Indian major carp, Cirrhinus mrigala (Hamilton, 1822).</title>
        <authorList>
            <person name="Mohindra V."/>
            <person name="Chowdhury L.M."/>
            <person name="Lal K."/>
            <person name="Jena J.K."/>
        </authorList>
    </citation>
    <scope>NUCLEOTIDE SEQUENCE [LARGE SCALE GENOMIC DNA]</scope>
    <source>
        <strain evidence="2">CM1030</strain>
        <tissue evidence="2">Blood</tissue>
    </source>
</reference>
<feature type="compositionally biased region" description="Basic and acidic residues" evidence="1">
    <location>
        <begin position="21"/>
        <end position="37"/>
    </location>
</feature>
<protein>
    <submittedName>
        <fullName evidence="2">Uncharacterized protein</fullName>
    </submittedName>
</protein>
<feature type="compositionally biased region" description="Basic and acidic residues" evidence="1">
    <location>
        <begin position="181"/>
        <end position="207"/>
    </location>
</feature>
<dbReference type="EMBL" id="JAMKFB020000007">
    <property type="protein sequence ID" value="KAL0189053.1"/>
    <property type="molecule type" value="Genomic_DNA"/>
</dbReference>
<feature type="compositionally biased region" description="Basic and acidic residues" evidence="1">
    <location>
        <begin position="148"/>
        <end position="158"/>
    </location>
</feature>
<evidence type="ECO:0000313" key="2">
    <source>
        <dbReference type="EMBL" id="KAL0189053.1"/>
    </source>
</evidence>
<dbReference type="Proteomes" id="UP001529510">
    <property type="component" value="Unassembled WGS sequence"/>
</dbReference>
<feature type="compositionally biased region" description="Low complexity" evidence="1">
    <location>
        <begin position="93"/>
        <end position="107"/>
    </location>
</feature>
<keyword evidence="3" id="KW-1185">Reference proteome</keyword>
<accession>A0ABD0QS57</accession>
<comment type="caution">
    <text evidence="2">The sequence shown here is derived from an EMBL/GenBank/DDBJ whole genome shotgun (WGS) entry which is preliminary data.</text>
</comment>
<evidence type="ECO:0000313" key="3">
    <source>
        <dbReference type="Proteomes" id="UP001529510"/>
    </source>
</evidence>
<feature type="compositionally biased region" description="Basic and acidic residues" evidence="1">
    <location>
        <begin position="60"/>
        <end position="92"/>
    </location>
</feature>
<feature type="non-terminal residue" evidence="2">
    <location>
        <position position="213"/>
    </location>
</feature>
<name>A0ABD0QS57_CIRMR</name>
<feature type="compositionally biased region" description="Low complexity" evidence="1">
    <location>
        <begin position="47"/>
        <end position="56"/>
    </location>
</feature>
<proteinExistence type="predicted"/>
<feature type="compositionally biased region" description="Basic and acidic residues" evidence="1">
    <location>
        <begin position="121"/>
        <end position="137"/>
    </location>
</feature>
<evidence type="ECO:0000256" key="1">
    <source>
        <dbReference type="SAM" id="MobiDB-lite"/>
    </source>
</evidence>
<feature type="region of interest" description="Disordered" evidence="1">
    <location>
        <begin position="1"/>
        <end position="213"/>
    </location>
</feature>
<gene>
    <name evidence="2" type="ORF">M9458_016152</name>
</gene>